<dbReference type="Pfam" id="PF07690">
    <property type="entry name" value="MFS_1"/>
    <property type="match status" value="1"/>
</dbReference>
<comment type="subcellular location">
    <subcellularLocation>
        <location evidence="1">Cell membrane</location>
        <topology evidence="1">Multi-pass membrane protein</topology>
    </subcellularLocation>
</comment>
<name>A0ABQ2TKT7_STRBA</name>
<evidence type="ECO:0000256" key="5">
    <source>
        <dbReference type="SAM" id="Phobius"/>
    </source>
</evidence>
<feature type="transmembrane region" description="Helical" evidence="5">
    <location>
        <begin position="267"/>
        <end position="288"/>
    </location>
</feature>
<dbReference type="PANTHER" id="PTHR11360:SF317">
    <property type="entry name" value="MAJOR FACILITATOR SUPERFAMILY (MFS) PROFILE DOMAIN-CONTAINING PROTEIN-RELATED"/>
    <property type="match status" value="1"/>
</dbReference>
<feature type="transmembrane region" description="Helical" evidence="5">
    <location>
        <begin position="12"/>
        <end position="32"/>
    </location>
</feature>
<organism evidence="7 8">
    <name type="scientific">Streptomyces badius</name>
    <dbReference type="NCBI Taxonomy" id="1941"/>
    <lineage>
        <taxon>Bacteria</taxon>
        <taxon>Bacillati</taxon>
        <taxon>Actinomycetota</taxon>
        <taxon>Actinomycetes</taxon>
        <taxon>Kitasatosporales</taxon>
        <taxon>Streptomycetaceae</taxon>
        <taxon>Streptomyces</taxon>
    </lineage>
</organism>
<accession>A0ABQ2TKT7</accession>
<dbReference type="InterPro" id="IPR036259">
    <property type="entry name" value="MFS_trans_sf"/>
</dbReference>
<keyword evidence="2 5" id="KW-0812">Transmembrane</keyword>
<dbReference type="PANTHER" id="PTHR11360">
    <property type="entry name" value="MONOCARBOXYLATE TRANSPORTER"/>
    <property type="match status" value="1"/>
</dbReference>
<sequence length="447" mass="46957">MSPPIAPVGWSRWLVPPAALSIHLSIGQAYAWSVFKPPLEDALGLSGTQSALPFQLGIVMLGLSAAFGGTLVERRGPRWAMTVALVCFSSGFLLSALGAATQQFWLIVLGYGFVGGVGLGIGYISPVSTLIKWFPDRPGMATGIAIMGFGGGALIASPWSAQMLESFGSDSGGIALAFLVHGLSYAVFMLLGVLLVRVPRPRTEEQRADGATAAGPQVSARQALRTPQFWLLWVVLCMNVTAGIGILEKAAPMITDFFADTSTPVSVTAAAGFVALLSAANMAGRIGWSSTSDLIGRKNIYRVYLGAGTLMYALIALVGDSSKPLFVLCALVILSFYGGGFATIPAYLKDLFGTYQVGAIHGRLLTAWSTAGVLGPLIVNWIADRQEEAGKDGADLYGTSLLIMMALLLVGFVANELVRPVHPSHHLAAVTSQKGAPDVRQQQSESA</sequence>
<evidence type="ECO:0000256" key="4">
    <source>
        <dbReference type="ARBA" id="ARBA00023136"/>
    </source>
</evidence>
<feature type="transmembrane region" description="Helical" evidence="5">
    <location>
        <begin position="394"/>
        <end position="414"/>
    </location>
</feature>
<evidence type="ECO:0000313" key="7">
    <source>
        <dbReference type="EMBL" id="GGS75559.1"/>
    </source>
</evidence>
<gene>
    <name evidence="7" type="ORF">GCM10010253_58090</name>
</gene>
<keyword evidence="4 5" id="KW-0472">Membrane</keyword>
<evidence type="ECO:0000259" key="6">
    <source>
        <dbReference type="PROSITE" id="PS50850"/>
    </source>
</evidence>
<dbReference type="InterPro" id="IPR011701">
    <property type="entry name" value="MFS"/>
</dbReference>
<dbReference type="Gene3D" id="1.20.1250.20">
    <property type="entry name" value="MFS general substrate transporter like domains"/>
    <property type="match status" value="2"/>
</dbReference>
<evidence type="ECO:0000256" key="1">
    <source>
        <dbReference type="ARBA" id="ARBA00004651"/>
    </source>
</evidence>
<feature type="transmembrane region" description="Helical" evidence="5">
    <location>
        <begin position="360"/>
        <end position="382"/>
    </location>
</feature>
<dbReference type="InterPro" id="IPR050327">
    <property type="entry name" value="Proton-linked_MCT"/>
</dbReference>
<feature type="transmembrane region" description="Helical" evidence="5">
    <location>
        <begin position="173"/>
        <end position="196"/>
    </location>
</feature>
<feature type="transmembrane region" description="Helical" evidence="5">
    <location>
        <begin position="229"/>
        <end position="247"/>
    </location>
</feature>
<dbReference type="Proteomes" id="UP000659767">
    <property type="component" value="Unassembled WGS sequence"/>
</dbReference>
<proteinExistence type="predicted"/>
<evidence type="ECO:0000256" key="3">
    <source>
        <dbReference type="ARBA" id="ARBA00022989"/>
    </source>
</evidence>
<dbReference type="InterPro" id="IPR020846">
    <property type="entry name" value="MFS_dom"/>
</dbReference>
<dbReference type="SUPFAM" id="SSF103473">
    <property type="entry name" value="MFS general substrate transporter"/>
    <property type="match status" value="1"/>
</dbReference>
<dbReference type="RefSeq" id="WP_069738645.1">
    <property type="nucleotide sequence ID" value="NZ_BMSZ01000019.1"/>
</dbReference>
<feature type="domain" description="Major facilitator superfamily (MFS) profile" evidence="6">
    <location>
        <begin position="1"/>
        <end position="423"/>
    </location>
</feature>
<feature type="transmembrane region" description="Helical" evidence="5">
    <location>
        <begin position="300"/>
        <end position="319"/>
    </location>
</feature>
<feature type="transmembrane region" description="Helical" evidence="5">
    <location>
        <begin position="104"/>
        <end position="127"/>
    </location>
</feature>
<evidence type="ECO:0000256" key="2">
    <source>
        <dbReference type="ARBA" id="ARBA00022692"/>
    </source>
</evidence>
<keyword evidence="3 5" id="KW-1133">Transmembrane helix</keyword>
<comment type="caution">
    <text evidence="7">The sequence shown here is derived from an EMBL/GenBank/DDBJ whole genome shotgun (WGS) entry which is preliminary data.</text>
</comment>
<dbReference type="PROSITE" id="PS50850">
    <property type="entry name" value="MFS"/>
    <property type="match status" value="1"/>
</dbReference>
<feature type="transmembrane region" description="Helical" evidence="5">
    <location>
        <begin position="52"/>
        <end position="72"/>
    </location>
</feature>
<feature type="transmembrane region" description="Helical" evidence="5">
    <location>
        <begin position="79"/>
        <end position="98"/>
    </location>
</feature>
<protein>
    <submittedName>
        <fullName evidence="7">MFS transporter</fullName>
    </submittedName>
</protein>
<feature type="transmembrane region" description="Helical" evidence="5">
    <location>
        <begin position="139"/>
        <end position="161"/>
    </location>
</feature>
<evidence type="ECO:0000313" key="8">
    <source>
        <dbReference type="Proteomes" id="UP000659767"/>
    </source>
</evidence>
<keyword evidence="8" id="KW-1185">Reference proteome</keyword>
<dbReference type="EMBL" id="BMSZ01000019">
    <property type="protein sequence ID" value="GGS75559.1"/>
    <property type="molecule type" value="Genomic_DNA"/>
</dbReference>
<dbReference type="CDD" id="cd17353">
    <property type="entry name" value="MFS_OFA_like"/>
    <property type="match status" value="1"/>
</dbReference>
<reference evidence="8" key="1">
    <citation type="journal article" date="2019" name="Int. J. Syst. Evol. Microbiol.">
        <title>The Global Catalogue of Microorganisms (GCM) 10K type strain sequencing project: providing services to taxonomists for standard genome sequencing and annotation.</title>
        <authorList>
            <consortium name="The Broad Institute Genomics Platform"/>
            <consortium name="The Broad Institute Genome Sequencing Center for Infectious Disease"/>
            <person name="Wu L."/>
            <person name="Ma J."/>
        </authorList>
    </citation>
    <scope>NUCLEOTIDE SEQUENCE [LARGE SCALE GENOMIC DNA]</scope>
    <source>
        <strain evidence="8">JCM 4350</strain>
    </source>
</reference>
<feature type="transmembrane region" description="Helical" evidence="5">
    <location>
        <begin position="325"/>
        <end position="348"/>
    </location>
</feature>